<feature type="chain" id="PRO_5046665411" description="Lipoprotein" evidence="1">
    <location>
        <begin position="21"/>
        <end position="190"/>
    </location>
</feature>
<comment type="caution">
    <text evidence="2">The sequence shown here is derived from an EMBL/GenBank/DDBJ whole genome shotgun (WGS) entry which is preliminary data.</text>
</comment>
<dbReference type="RefSeq" id="WP_283381092.1">
    <property type="nucleotide sequence ID" value="NZ_JASHIE010000003.1"/>
</dbReference>
<keyword evidence="3" id="KW-1185">Reference proteome</keyword>
<reference evidence="2 3" key="1">
    <citation type="submission" date="2023-05" db="EMBL/GenBank/DDBJ databases">
        <title>Novel species of genus Flectobacillus isolated from stream in China.</title>
        <authorList>
            <person name="Lu H."/>
        </authorList>
    </citation>
    <scope>NUCLEOTIDE SEQUENCE [LARGE SCALE GENOMIC DNA]</scope>
    <source>
        <strain evidence="2 3">LFS242W</strain>
    </source>
</reference>
<name>A0ABT6YZ35_9BACT</name>
<evidence type="ECO:0000313" key="3">
    <source>
        <dbReference type="Proteomes" id="UP001225761"/>
    </source>
</evidence>
<evidence type="ECO:0000313" key="2">
    <source>
        <dbReference type="EMBL" id="MDI9874103.1"/>
    </source>
</evidence>
<dbReference type="EMBL" id="JASHIE010000003">
    <property type="protein sequence ID" value="MDI9874103.1"/>
    <property type="molecule type" value="Genomic_DNA"/>
</dbReference>
<sequence>MSYSFKLFLILSLPSFWGCAQGSTAQTSLEKWQQKAQLAFPDSEKSQLVFQLHAVMENFESSEQWVGRTLYDLMNKNNYRILETAWFVVVRLDSLANTEQIIYSENCPEEYKKSFEILLSQSFAYLQFNKKPSWQKLFSRKQLLFETTIKWYYAGGTIIEQSSSEDIAPFKKPFLSSKETIVMPLFSKEM</sequence>
<evidence type="ECO:0008006" key="4">
    <source>
        <dbReference type="Google" id="ProtNLM"/>
    </source>
</evidence>
<keyword evidence="1" id="KW-0732">Signal</keyword>
<accession>A0ABT6YZ35</accession>
<organism evidence="2 3">
    <name type="scientific">Flectobacillus rivi</name>
    <dbReference type="NCBI Taxonomy" id="2984209"/>
    <lineage>
        <taxon>Bacteria</taxon>
        <taxon>Pseudomonadati</taxon>
        <taxon>Bacteroidota</taxon>
        <taxon>Cytophagia</taxon>
        <taxon>Cytophagales</taxon>
        <taxon>Flectobacillaceae</taxon>
        <taxon>Flectobacillus</taxon>
    </lineage>
</organism>
<dbReference type="Proteomes" id="UP001225761">
    <property type="component" value="Unassembled WGS sequence"/>
</dbReference>
<protein>
    <recommendedName>
        <fullName evidence="4">Lipoprotein</fullName>
    </recommendedName>
</protein>
<proteinExistence type="predicted"/>
<gene>
    <name evidence="2" type="ORF">QM481_06160</name>
</gene>
<evidence type="ECO:0000256" key="1">
    <source>
        <dbReference type="SAM" id="SignalP"/>
    </source>
</evidence>
<feature type="signal peptide" evidence="1">
    <location>
        <begin position="1"/>
        <end position="20"/>
    </location>
</feature>